<dbReference type="CDD" id="cd00310">
    <property type="entry name" value="ATP-synt_Fo_a_6"/>
    <property type="match status" value="1"/>
</dbReference>
<keyword evidence="6 12" id="KW-0812">Transmembrane</keyword>
<dbReference type="STRING" id="1121391.SAMN02745206_02350"/>
<evidence type="ECO:0000256" key="3">
    <source>
        <dbReference type="ARBA" id="ARBA00022448"/>
    </source>
</evidence>
<dbReference type="InterPro" id="IPR023011">
    <property type="entry name" value="ATP_synth_F0_asu_AS"/>
</dbReference>
<evidence type="ECO:0000256" key="7">
    <source>
        <dbReference type="ARBA" id="ARBA00022781"/>
    </source>
</evidence>
<evidence type="ECO:0000313" key="14">
    <source>
        <dbReference type="EMBL" id="SHF61997.1"/>
    </source>
</evidence>
<reference evidence="15" key="1">
    <citation type="submission" date="2016-11" db="EMBL/GenBank/DDBJ databases">
        <authorList>
            <person name="Varghese N."/>
            <person name="Submissions S."/>
        </authorList>
    </citation>
    <scope>NUCLEOTIDE SEQUENCE [LARGE SCALE GENOMIC DNA]</scope>
    <source>
        <strain evidence="15">DSM 9756</strain>
    </source>
</reference>
<evidence type="ECO:0000256" key="13">
    <source>
        <dbReference type="RuleBase" id="RU000483"/>
    </source>
</evidence>
<gene>
    <name evidence="12" type="primary">atpB</name>
    <name evidence="14" type="ORF">SAMN02745206_02350</name>
</gene>
<dbReference type="PANTHER" id="PTHR42823:SF3">
    <property type="entry name" value="ATP SYNTHASE SUBUNIT A, CHLOROPLASTIC"/>
    <property type="match status" value="1"/>
</dbReference>
<evidence type="ECO:0000256" key="8">
    <source>
        <dbReference type="ARBA" id="ARBA00022989"/>
    </source>
</evidence>
<evidence type="ECO:0000256" key="6">
    <source>
        <dbReference type="ARBA" id="ARBA00022692"/>
    </source>
</evidence>
<feature type="transmembrane region" description="Helical" evidence="12">
    <location>
        <begin position="209"/>
        <end position="233"/>
    </location>
</feature>
<evidence type="ECO:0000256" key="2">
    <source>
        <dbReference type="ARBA" id="ARBA00006810"/>
    </source>
</evidence>
<feature type="transmembrane region" description="Helical" evidence="12">
    <location>
        <begin position="91"/>
        <end position="110"/>
    </location>
</feature>
<dbReference type="InterPro" id="IPR000568">
    <property type="entry name" value="ATP_synth_F0_asu"/>
</dbReference>
<keyword evidence="5 12" id="KW-0138">CF(0)</keyword>
<comment type="function">
    <text evidence="12 13">Key component of the proton channel; it plays a direct role in the translocation of protons across the membrane.</text>
</comment>
<dbReference type="HAMAP" id="MF_01393">
    <property type="entry name" value="ATP_synth_a_bact"/>
    <property type="match status" value="1"/>
</dbReference>
<keyword evidence="11 12" id="KW-0066">ATP synthesis</keyword>
<dbReference type="Pfam" id="PF00119">
    <property type="entry name" value="ATP-synt_A"/>
    <property type="match status" value="1"/>
</dbReference>
<evidence type="ECO:0000256" key="12">
    <source>
        <dbReference type="HAMAP-Rule" id="MF_01393"/>
    </source>
</evidence>
<protein>
    <recommendedName>
        <fullName evidence="12 13">ATP synthase subunit a</fullName>
    </recommendedName>
    <alternativeName>
        <fullName evidence="12">ATP synthase F0 sector subunit a</fullName>
    </alternativeName>
    <alternativeName>
        <fullName evidence="12">F-ATPase subunit 6</fullName>
    </alternativeName>
</protein>
<evidence type="ECO:0000256" key="9">
    <source>
        <dbReference type="ARBA" id="ARBA00023065"/>
    </source>
</evidence>
<name>A0A1M5D571_9BACT</name>
<accession>A0A1M5D571</accession>
<dbReference type="EMBL" id="FQVB01000022">
    <property type="protein sequence ID" value="SHF61997.1"/>
    <property type="molecule type" value="Genomic_DNA"/>
</dbReference>
<evidence type="ECO:0000313" key="15">
    <source>
        <dbReference type="Proteomes" id="UP000184076"/>
    </source>
</evidence>
<evidence type="ECO:0000256" key="5">
    <source>
        <dbReference type="ARBA" id="ARBA00022547"/>
    </source>
</evidence>
<feature type="transmembrane region" description="Helical" evidence="12">
    <location>
        <begin position="122"/>
        <end position="140"/>
    </location>
</feature>
<evidence type="ECO:0000256" key="11">
    <source>
        <dbReference type="ARBA" id="ARBA00023310"/>
    </source>
</evidence>
<dbReference type="GO" id="GO:0005886">
    <property type="term" value="C:plasma membrane"/>
    <property type="evidence" value="ECO:0007669"/>
    <property type="project" value="UniProtKB-SubCell"/>
</dbReference>
<dbReference type="GO" id="GO:0045259">
    <property type="term" value="C:proton-transporting ATP synthase complex"/>
    <property type="evidence" value="ECO:0007669"/>
    <property type="project" value="UniProtKB-KW"/>
</dbReference>
<keyword evidence="3 12" id="KW-0813">Transport</keyword>
<keyword evidence="7 12" id="KW-0375">Hydrogen ion transport</keyword>
<evidence type="ECO:0000256" key="10">
    <source>
        <dbReference type="ARBA" id="ARBA00023136"/>
    </source>
</evidence>
<comment type="subcellular location">
    <subcellularLocation>
        <location evidence="12 13">Cell membrane</location>
        <topology evidence="12 13">Multi-pass membrane protein</topology>
    </subcellularLocation>
    <subcellularLocation>
        <location evidence="1">Membrane</location>
        <topology evidence="1">Multi-pass membrane protein</topology>
    </subcellularLocation>
</comment>
<dbReference type="InterPro" id="IPR035908">
    <property type="entry name" value="F0_ATP_A_sf"/>
</dbReference>
<feature type="transmembrane region" description="Helical" evidence="12">
    <location>
        <begin position="152"/>
        <end position="170"/>
    </location>
</feature>
<feature type="transmembrane region" description="Helical" evidence="12">
    <location>
        <begin position="38"/>
        <end position="56"/>
    </location>
</feature>
<evidence type="ECO:0000256" key="4">
    <source>
        <dbReference type="ARBA" id="ARBA00022475"/>
    </source>
</evidence>
<keyword evidence="4 12" id="KW-1003">Cell membrane</keyword>
<evidence type="ECO:0000256" key="1">
    <source>
        <dbReference type="ARBA" id="ARBA00004141"/>
    </source>
</evidence>
<dbReference type="Gene3D" id="1.20.120.220">
    <property type="entry name" value="ATP synthase, F0 complex, subunit A"/>
    <property type="match status" value="1"/>
</dbReference>
<dbReference type="Proteomes" id="UP000184076">
    <property type="component" value="Unassembled WGS sequence"/>
</dbReference>
<dbReference type="NCBIfam" id="TIGR01131">
    <property type="entry name" value="ATP_synt_6_or_A"/>
    <property type="match status" value="1"/>
</dbReference>
<keyword evidence="8 12" id="KW-1133">Transmembrane helix</keyword>
<dbReference type="PRINTS" id="PR00123">
    <property type="entry name" value="ATPASEA"/>
</dbReference>
<dbReference type="PANTHER" id="PTHR42823">
    <property type="entry name" value="ATP SYNTHASE SUBUNIT A, CHLOROPLASTIC"/>
    <property type="match status" value="1"/>
</dbReference>
<dbReference type="SUPFAM" id="SSF81336">
    <property type="entry name" value="F1F0 ATP synthase subunit A"/>
    <property type="match status" value="1"/>
</dbReference>
<dbReference type="InterPro" id="IPR045082">
    <property type="entry name" value="ATP_syn_F0_a_bact/chloroplast"/>
</dbReference>
<sequence>MEHPVLFLSLLLEKLGLPVAHSAEEAHTFVQKLLLPHVTYTWVVAILLLVLAKLAVSRLELVPSGGQNFFEMVITGIEDFMVGITGEEGRFAFPLIATLGFFILVSNYMGMIPGFFAPTANINTTAACAIIVVVYTHVIGIKFHGAHYIKHFMGPIWWLTPLIFPIELIGHAARVLSLSIRLFGNVFGEELVLAILFFLAGLYLAPLPIMFLGLFTGFVQAFIFCLLSSMYFAGAIEEAH</sequence>
<feature type="transmembrane region" description="Helical" evidence="12">
    <location>
        <begin position="182"/>
        <end position="203"/>
    </location>
</feature>
<dbReference type="AlphaFoldDB" id="A0A1M5D571"/>
<comment type="similarity">
    <text evidence="2 12 13">Belongs to the ATPase A chain family.</text>
</comment>
<keyword evidence="9 12" id="KW-0406">Ion transport</keyword>
<dbReference type="PROSITE" id="PS00449">
    <property type="entry name" value="ATPASE_A"/>
    <property type="match status" value="1"/>
</dbReference>
<dbReference type="OrthoDB" id="9789241at2"/>
<dbReference type="GO" id="GO:0042777">
    <property type="term" value="P:proton motive force-driven plasma membrane ATP synthesis"/>
    <property type="evidence" value="ECO:0007669"/>
    <property type="project" value="TreeGrafter"/>
</dbReference>
<proteinExistence type="inferred from homology"/>
<organism evidence="14 15">
    <name type="scientific">Desulfacinum infernum DSM 9756</name>
    <dbReference type="NCBI Taxonomy" id="1121391"/>
    <lineage>
        <taxon>Bacteria</taxon>
        <taxon>Pseudomonadati</taxon>
        <taxon>Thermodesulfobacteriota</taxon>
        <taxon>Syntrophobacteria</taxon>
        <taxon>Syntrophobacterales</taxon>
        <taxon>Syntrophobacteraceae</taxon>
        <taxon>Desulfacinum</taxon>
    </lineage>
</organism>
<keyword evidence="15" id="KW-1185">Reference proteome</keyword>
<keyword evidence="10 12" id="KW-0472">Membrane</keyword>
<dbReference type="GO" id="GO:0046933">
    <property type="term" value="F:proton-transporting ATP synthase activity, rotational mechanism"/>
    <property type="evidence" value="ECO:0007669"/>
    <property type="project" value="UniProtKB-UniRule"/>
</dbReference>
<dbReference type="RefSeq" id="WP_073039687.1">
    <property type="nucleotide sequence ID" value="NZ_FQVB01000022.1"/>
</dbReference>